<dbReference type="EMBL" id="JBAWKY010000007">
    <property type="protein sequence ID" value="MEI4463879.1"/>
    <property type="molecule type" value="Genomic_DNA"/>
</dbReference>
<protein>
    <submittedName>
        <fullName evidence="1">Rrf2 family transcriptional regulator</fullName>
    </submittedName>
</protein>
<dbReference type="InterPro" id="IPR036390">
    <property type="entry name" value="WH_DNA-bd_sf"/>
</dbReference>
<dbReference type="Gene3D" id="1.10.10.10">
    <property type="entry name" value="Winged helix-like DNA-binding domain superfamily/Winged helix DNA-binding domain"/>
    <property type="match status" value="1"/>
</dbReference>
<organism evidence="1 2">
    <name type="scientific">Exiguobacterium indicum</name>
    <dbReference type="NCBI Taxonomy" id="296995"/>
    <lineage>
        <taxon>Bacteria</taxon>
        <taxon>Bacillati</taxon>
        <taxon>Bacillota</taxon>
        <taxon>Bacilli</taxon>
        <taxon>Bacillales</taxon>
        <taxon>Bacillales Family XII. Incertae Sedis</taxon>
        <taxon>Exiguobacterium</taxon>
    </lineage>
</organism>
<dbReference type="NCBIfam" id="TIGR00738">
    <property type="entry name" value="rrf2_super"/>
    <property type="match status" value="1"/>
</dbReference>
<dbReference type="InterPro" id="IPR036388">
    <property type="entry name" value="WH-like_DNA-bd_sf"/>
</dbReference>
<name>A0ABU8ELQ6_9BACL</name>
<dbReference type="InterPro" id="IPR000944">
    <property type="entry name" value="Tscrpt_reg_Rrf2"/>
</dbReference>
<dbReference type="PANTHER" id="PTHR33221:SF9">
    <property type="entry name" value="RRF2 FAMILY PROTEIN"/>
    <property type="match status" value="1"/>
</dbReference>
<reference evidence="1 2" key="1">
    <citation type="submission" date="2023-12" db="EMBL/GenBank/DDBJ databases">
        <authorList>
            <person name="Easwaran N."/>
            <person name="Lazarus H.P.S."/>
        </authorList>
    </citation>
    <scope>NUCLEOTIDE SEQUENCE [LARGE SCALE GENOMIC DNA]</scope>
    <source>
        <strain evidence="1 2">VIT-2023</strain>
    </source>
</reference>
<accession>A0ABU8ELQ6</accession>
<comment type="caution">
    <text evidence="1">The sequence shown here is derived from an EMBL/GenBank/DDBJ whole genome shotgun (WGS) entry which is preliminary data.</text>
</comment>
<dbReference type="PROSITE" id="PS51197">
    <property type="entry name" value="HTH_RRF2_2"/>
    <property type="match status" value="1"/>
</dbReference>
<dbReference type="Pfam" id="PF02082">
    <property type="entry name" value="Rrf2"/>
    <property type="match status" value="1"/>
</dbReference>
<proteinExistence type="predicted"/>
<evidence type="ECO:0000313" key="1">
    <source>
        <dbReference type="EMBL" id="MEI4463879.1"/>
    </source>
</evidence>
<dbReference type="PANTHER" id="PTHR33221">
    <property type="entry name" value="WINGED HELIX-TURN-HELIX TRANSCRIPTIONAL REGULATOR, RRF2 FAMILY"/>
    <property type="match status" value="1"/>
</dbReference>
<gene>
    <name evidence="1" type="ORF">SZL87_15745</name>
</gene>
<sequence length="135" mass="14608">MKLSKATNYALHTMLFLAVNQPHDHIGVASLAKQQGVSPTYLSKILTKLVKTGMVISTTGATGGYKLKPSWEEISLLDVIIAIEGVPSMSDACLNNNPNCLIQKSIEAAEHKFLDSLRHTLISDLSTQVNETSSI</sequence>
<dbReference type="Proteomes" id="UP001387110">
    <property type="component" value="Unassembled WGS sequence"/>
</dbReference>
<evidence type="ECO:0000313" key="2">
    <source>
        <dbReference type="Proteomes" id="UP001387110"/>
    </source>
</evidence>
<dbReference type="SUPFAM" id="SSF46785">
    <property type="entry name" value="Winged helix' DNA-binding domain"/>
    <property type="match status" value="1"/>
</dbReference>
<dbReference type="RefSeq" id="WP_056061047.1">
    <property type="nucleotide sequence ID" value="NZ_JBAWKY010000007.1"/>
</dbReference>
<keyword evidence="2" id="KW-1185">Reference proteome</keyword>